<dbReference type="Proteomes" id="UP000501568">
    <property type="component" value="Chromosome"/>
</dbReference>
<evidence type="ECO:0000256" key="4">
    <source>
        <dbReference type="ARBA" id="ARBA00023136"/>
    </source>
</evidence>
<dbReference type="RefSeq" id="WP_165328541.1">
    <property type="nucleotide sequence ID" value="NZ_CP049109.1"/>
</dbReference>
<dbReference type="PROSITE" id="PS52015">
    <property type="entry name" value="TONB_CTD"/>
    <property type="match status" value="1"/>
</dbReference>
<feature type="chain" id="PRO_5026018086" evidence="5">
    <location>
        <begin position="27"/>
        <end position="121"/>
    </location>
</feature>
<dbReference type="InterPro" id="IPR037682">
    <property type="entry name" value="TonB_C"/>
</dbReference>
<dbReference type="NCBIfam" id="TIGR01352">
    <property type="entry name" value="tonB_Cterm"/>
    <property type="match status" value="1"/>
</dbReference>
<accession>A0A6G6Y9J8</accession>
<feature type="signal peptide" evidence="5">
    <location>
        <begin position="1"/>
        <end position="26"/>
    </location>
</feature>
<keyword evidence="4" id="KW-0472">Membrane</keyword>
<gene>
    <name evidence="7" type="ORF">G5C33_18690</name>
</gene>
<keyword evidence="8" id="KW-1185">Reference proteome</keyword>
<dbReference type="InterPro" id="IPR006260">
    <property type="entry name" value="TonB/TolA_C"/>
</dbReference>
<name>A0A6G6Y9J8_9SPHN</name>
<proteinExistence type="predicted"/>
<dbReference type="AlphaFoldDB" id="A0A6G6Y9J8"/>
<sequence length="121" mass="13120">MNIGKAALAGSAIISSGFLGIASASAQTPPTIRYGSVRAEDAPRELLRHGEPGLVLMEFTIDTEGRVSHCAIVVSSGYDALDAYSCKIWGKRVRYYPARNAQDEPVEGTTTHAIRWDTRPR</sequence>
<organism evidence="7 8">
    <name type="scientific">Stakelama tenebrarum</name>
    <dbReference type="NCBI Taxonomy" id="2711215"/>
    <lineage>
        <taxon>Bacteria</taxon>
        <taxon>Pseudomonadati</taxon>
        <taxon>Pseudomonadota</taxon>
        <taxon>Alphaproteobacteria</taxon>
        <taxon>Sphingomonadales</taxon>
        <taxon>Sphingomonadaceae</taxon>
        <taxon>Stakelama</taxon>
    </lineage>
</organism>
<comment type="subcellular location">
    <subcellularLocation>
        <location evidence="1">Membrane</location>
        <topology evidence="1">Single-pass membrane protein</topology>
    </subcellularLocation>
</comment>
<keyword evidence="2" id="KW-0812">Transmembrane</keyword>
<dbReference type="Pfam" id="PF03544">
    <property type="entry name" value="TonB_C"/>
    <property type="match status" value="1"/>
</dbReference>
<evidence type="ECO:0000256" key="2">
    <source>
        <dbReference type="ARBA" id="ARBA00022692"/>
    </source>
</evidence>
<dbReference type="EMBL" id="CP049109">
    <property type="protein sequence ID" value="QIG81614.1"/>
    <property type="molecule type" value="Genomic_DNA"/>
</dbReference>
<protein>
    <submittedName>
        <fullName evidence="7">TonB family protein</fullName>
    </submittedName>
</protein>
<dbReference type="SUPFAM" id="SSF74653">
    <property type="entry name" value="TolA/TonB C-terminal domain"/>
    <property type="match status" value="1"/>
</dbReference>
<evidence type="ECO:0000256" key="1">
    <source>
        <dbReference type="ARBA" id="ARBA00004167"/>
    </source>
</evidence>
<dbReference type="GO" id="GO:0016020">
    <property type="term" value="C:membrane"/>
    <property type="evidence" value="ECO:0007669"/>
    <property type="project" value="UniProtKB-SubCell"/>
</dbReference>
<reference evidence="7 8" key="1">
    <citation type="submission" date="2020-02" db="EMBL/GenBank/DDBJ databases">
        <authorList>
            <person name="Zheng R.K."/>
            <person name="Sun C.M."/>
        </authorList>
    </citation>
    <scope>NUCLEOTIDE SEQUENCE [LARGE SCALE GENOMIC DNA]</scope>
    <source>
        <strain evidence="8">zrk23</strain>
    </source>
</reference>
<feature type="domain" description="TonB C-terminal" evidence="6">
    <location>
        <begin position="27"/>
        <end position="121"/>
    </location>
</feature>
<evidence type="ECO:0000259" key="6">
    <source>
        <dbReference type="PROSITE" id="PS52015"/>
    </source>
</evidence>
<evidence type="ECO:0000313" key="7">
    <source>
        <dbReference type="EMBL" id="QIG81614.1"/>
    </source>
</evidence>
<evidence type="ECO:0000256" key="5">
    <source>
        <dbReference type="SAM" id="SignalP"/>
    </source>
</evidence>
<dbReference type="Gene3D" id="3.30.1150.10">
    <property type="match status" value="1"/>
</dbReference>
<evidence type="ECO:0000313" key="8">
    <source>
        <dbReference type="Proteomes" id="UP000501568"/>
    </source>
</evidence>
<dbReference type="GO" id="GO:0055085">
    <property type="term" value="P:transmembrane transport"/>
    <property type="evidence" value="ECO:0007669"/>
    <property type="project" value="InterPro"/>
</dbReference>
<keyword evidence="3" id="KW-1133">Transmembrane helix</keyword>
<keyword evidence="5" id="KW-0732">Signal</keyword>
<evidence type="ECO:0000256" key="3">
    <source>
        <dbReference type="ARBA" id="ARBA00022989"/>
    </source>
</evidence>
<dbReference type="KEGG" id="spzr:G5C33_18690"/>